<dbReference type="InterPro" id="IPR006104">
    <property type="entry name" value="Glyco_hydro_2_N"/>
</dbReference>
<dbReference type="PANTHER" id="PTHR42732:SF2">
    <property type="entry name" value="BETA-MANNOSIDASE"/>
    <property type="match status" value="1"/>
</dbReference>
<dbReference type="Gene3D" id="2.60.120.260">
    <property type="entry name" value="Galactose-binding domain-like"/>
    <property type="match status" value="1"/>
</dbReference>
<comment type="caution">
    <text evidence="6">The sequence shown here is derived from an EMBL/GenBank/DDBJ whole genome shotgun (WGS) entry which is preliminary data.</text>
</comment>
<reference evidence="6" key="2">
    <citation type="journal article" date="2021" name="PeerJ">
        <title>Extensive microbial diversity within the chicken gut microbiome revealed by metagenomics and culture.</title>
        <authorList>
            <person name="Gilroy R."/>
            <person name="Ravi A."/>
            <person name="Getino M."/>
            <person name="Pursley I."/>
            <person name="Horton D.L."/>
            <person name="Alikhan N.F."/>
            <person name="Baker D."/>
            <person name="Gharbi K."/>
            <person name="Hall N."/>
            <person name="Watson M."/>
            <person name="Adriaenssens E.M."/>
            <person name="Foster-Nyarko E."/>
            <person name="Jarju S."/>
            <person name="Secka A."/>
            <person name="Antonio M."/>
            <person name="Oren A."/>
            <person name="Chaudhuri R.R."/>
            <person name="La Ragione R."/>
            <person name="Hildebrand F."/>
            <person name="Pallen M.J."/>
        </authorList>
    </citation>
    <scope>NUCLEOTIDE SEQUENCE</scope>
    <source>
        <strain evidence="6">ChiW16-3235</strain>
    </source>
</reference>
<name>A0A9D1J8K5_9FIRM</name>
<dbReference type="InterPro" id="IPR013783">
    <property type="entry name" value="Ig-like_fold"/>
</dbReference>
<accession>A0A9D1J8K5</accession>
<evidence type="ECO:0000259" key="4">
    <source>
        <dbReference type="Pfam" id="PF02836"/>
    </source>
</evidence>
<dbReference type="EMBL" id="DVHK01000001">
    <property type="protein sequence ID" value="HIR66411.1"/>
    <property type="molecule type" value="Genomic_DNA"/>
</dbReference>
<dbReference type="Gene3D" id="2.60.40.10">
    <property type="entry name" value="Immunoglobulins"/>
    <property type="match status" value="1"/>
</dbReference>
<evidence type="ECO:0000256" key="2">
    <source>
        <dbReference type="ARBA" id="ARBA00022801"/>
    </source>
</evidence>
<dbReference type="SUPFAM" id="SSF49303">
    <property type="entry name" value="beta-Galactosidase/glucuronidase domain"/>
    <property type="match status" value="1"/>
</dbReference>
<gene>
    <name evidence="6" type="ORF">IAB94_00005</name>
</gene>
<dbReference type="GO" id="GO:0005975">
    <property type="term" value="P:carbohydrate metabolic process"/>
    <property type="evidence" value="ECO:0007669"/>
    <property type="project" value="InterPro"/>
</dbReference>
<evidence type="ECO:0000313" key="7">
    <source>
        <dbReference type="Proteomes" id="UP000823913"/>
    </source>
</evidence>
<sequence>MIFQPDFDDSSIPLAEYPRPQLRRDSYLSLNGEWDCTFCSSAQPPESYDCKIIVPFSPESPLSGVNRQLKPDEYLHYKRTFTLPQDFNCGRIIVNFGACDQRCKVYCNGAQVGGHEGGYLPFSFDITSHIREGENTLCVAVADDASSDVYGRGKQSYVRGGIWYTAISGLWQSVWIESVPQIYIKNLQLVPDYASNTLKVTVFCDGGETPVNCTVYDGENVICSRGGAPCNSPFTLDVSACKPWSPDSPELYSLKITCGDDAVYSYFGLRTFSRVQRSGRHYLAVNGHPIFQSGLLDQGYWGKGIYTPATNAEMYNCLKQVKVLGFNMLRKHIKVESLLWYYYCDVLGILVWQDMLNGGERYLKRRLNLGPFINLHLNDKNHKSMGRANELSRRQYTAEAEQTIATLFNCVSICLWTLFNEGWGQFDSLDMWNKMRALDSTRLYDPASGWQDTGGGDVNSKHVYFKKIRLKNDGKRALALTEFGGYSYSGAGGKKAFSYRNFSSPQKFMRALERLYEKQVVPAIVNDGLCTAVYTQLSDVEDEVNGLFTPDWRCKVDAQSMRNINESLYSAFLGSLK</sequence>
<dbReference type="PANTHER" id="PTHR42732">
    <property type="entry name" value="BETA-GALACTOSIDASE"/>
    <property type="match status" value="1"/>
</dbReference>
<keyword evidence="3" id="KW-0326">Glycosidase</keyword>
<proteinExistence type="inferred from homology"/>
<dbReference type="InterPro" id="IPR006103">
    <property type="entry name" value="Glyco_hydro_2_cat"/>
</dbReference>
<dbReference type="InterPro" id="IPR036156">
    <property type="entry name" value="Beta-gal/glucu_dom_sf"/>
</dbReference>
<dbReference type="AlphaFoldDB" id="A0A9D1J8K5"/>
<dbReference type="Gene3D" id="3.20.20.80">
    <property type="entry name" value="Glycosidases"/>
    <property type="match status" value="1"/>
</dbReference>
<evidence type="ECO:0000259" key="5">
    <source>
        <dbReference type="Pfam" id="PF02837"/>
    </source>
</evidence>
<evidence type="ECO:0000313" key="6">
    <source>
        <dbReference type="EMBL" id="HIR66411.1"/>
    </source>
</evidence>
<dbReference type="InterPro" id="IPR017853">
    <property type="entry name" value="GH"/>
</dbReference>
<dbReference type="Proteomes" id="UP000823913">
    <property type="component" value="Unassembled WGS sequence"/>
</dbReference>
<reference evidence="6" key="1">
    <citation type="submission" date="2020-10" db="EMBL/GenBank/DDBJ databases">
        <authorList>
            <person name="Gilroy R."/>
        </authorList>
    </citation>
    <scope>NUCLEOTIDE SEQUENCE</scope>
    <source>
        <strain evidence="6">ChiW16-3235</strain>
    </source>
</reference>
<dbReference type="InterPro" id="IPR008979">
    <property type="entry name" value="Galactose-bd-like_sf"/>
</dbReference>
<dbReference type="GO" id="GO:0004553">
    <property type="term" value="F:hydrolase activity, hydrolyzing O-glycosyl compounds"/>
    <property type="evidence" value="ECO:0007669"/>
    <property type="project" value="InterPro"/>
</dbReference>
<evidence type="ECO:0000256" key="3">
    <source>
        <dbReference type="ARBA" id="ARBA00023295"/>
    </source>
</evidence>
<feature type="domain" description="Glycosyl hydrolases family 2 sugar binding" evidence="5">
    <location>
        <begin position="76"/>
        <end position="145"/>
    </location>
</feature>
<dbReference type="SUPFAM" id="SSF51445">
    <property type="entry name" value="(Trans)glycosidases"/>
    <property type="match status" value="1"/>
</dbReference>
<organism evidence="6 7">
    <name type="scientific">Candidatus Coproplasma avicola</name>
    <dbReference type="NCBI Taxonomy" id="2840744"/>
    <lineage>
        <taxon>Bacteria</taxon>
        <taxon>Bacillati</taxon>
        <taxon>Bacillota</taxon>
        <taxon>Clostridia</taxon>
        <taxon>Eubacteriales</taxon>
        <taxon>Candidatus Coproplasma</taxon>
    </lineage>
</organism>
<dbReference type="Pfam" id="PF02836">
    <property type="entry name" value="Glyco_hydro_2_C"/>
    <property type="match status" value="1"/>
</dbReference>
<evidence type="ECO:0000256" key="1">
    <source>
        <dbReference type="ARBA" id="ARBA00007401"/>
    </source>
</evidence>
<dbReference type="InterPro" id="IPR051913">
    <property type="entry name" value="GH2_Domain-Containing"/>
</dbReference>
<keyword evidence="2 6" id="KW-0378">Hydrolase</keyword>
<comment type="similarity">
    <text evidence="1">Belongs to the glycosyl hydrolase 2 family.</text>
</comment>
<dbReference type="Pfam" id="PF02837">
    <property type="entry name" value="Glyco_hydro_2_N"/>
    <property type="match status" value="1"/>
</dbReference>
<protein>
    <submittedName>
        <fullName evidence="6">Glycoside hydrolase family 2</fullName>
    </submittedName>
</protein>
<dbReference type="SUPFAM" id="SSF49785">
    <property type="entry name" value="Galactose-binding domain-like"/>
    <property type="match status" value="1"/>
</dbReference>
<feature type="domain" description="Glycoside hydrolase family 2 catalytic" evidence="4">
    <location>
        <begin position="311"/>
        <end position="444"/>
    </location>
</feature>